<evidence type="ECO:0000313" key="1">
    <source>
        <dbReference type="EMBL" id="VAH85795.1"/>
    </source>
</evidence>
<accession>A0A9R1S978</accession>
<dbReference type="Gramene" id="TRITD3Bv1G270810.1">
    <property type="protein sequence ID" value="TRITD3Bv1G270810.1"/>
    <property type="gene ID" value="TRITD3Bv1G270810"/>
</dbReference>
<protein>
    <submittedName>
        <fullName evidence="1">Uncharacterized protein</fullName>
    </submittedName>
</protein>
<proteinExistence type="predicted"/>
<gene>
    <name evidence="1" type="ORF">TRITD_3Bv1G270810</name>
</gene>
<reference evidence="1 2" key="1">
    <citation type="submission" date="2017-09" db="EMBL/GenBank/DDBJ databases">
        <authorList>
            <consortium name="International Durum Wheat Genome Sequencing Consortium (IDWGSC)"/>
            <person name="Milanesi L."/>
        </authorList>
    </citation>
    <scope>NUCLEOTIDE SEQUENCE [LARGE SCALE GENOMIC DNA]</scope>
    <source>
        <strain evidence="2">cv. Svevo</strain>
    </source>
</reference>
<dbReference type="AlphaFoldDB" id="A0A9R1S978"/>
<evidence type="ECO:0000313" key="2">
    <source>
        <dbReference type="Proteomes" id="UP000324705"/>
    </source>
</evidence>
<sequence length="91" mass="10443">MYPWFSCVMIYLSYIQHIFSLGRPAACMHDRYASTVKLLYKYKVKHCPDIHPILSFSSKSHGRVAGRVGSTAVDFEIGEGRRRVQYSKDAL</sequence>
<dbReference type="EMBL" id="LT934116">
    <property type="protein sequence ID" value="VAH85795.1"/>
    <property type="molecule type" value="Genomic_DNA"/>
</dbReference>
<dbReference type="Proteomes" id="UP000324705">
    <property type="component" value="Chromosome 3B"/>
</dbReference>
<organism evidence="1 2">
    <name type="scientific">Triticum turgidum subsp. durum</name>
    <name type="common">Durum wheat</name>
    <name type="synonym">Triticum durum</name>
    <dbReference type="NCBI Taxonomy" id="4567"/>
    <lineage>
        <taxon>Eukaryota</taxon>
        <taxon>Viridiplantae</taxon>
        <taxon>Streptophyta</taxon>
        <taxon>Embryophyta</taxon>
        <taxon>Tracheophyta</taxon>
        <taxon>Spermatophyta</taxon>
        <taxon>Magnoliopsida</taxon>
        <taxon>Liliopsida</taxon>
        <taxon>Poales</taxon>
        <taxon>Poaceae</taxon>
        <taxon>BOP clade</taxon>
        <taxon>Pooideae</taxon>
        <taxon>Triticodae</taxon>
        <taxon>Triticeae</taxon>
        <taxon>Triticinae</taxon>
        <taxon>Triticum</taxon>
    </lineage>
</organism>
<name>A0A9R1S978_TRITD</name>
<keyword evidence="2" id="KW-1185">Reference proteome</keyword>